<evidence type="ECO:0000256" key="6">
    <source>
        <dbReference type="ARBA" id="ARBA00022801"/>
    </source>
</evidence>
<dbReference type="InterPro" id="IPR020422">
    <property type="entry name" value="TYR_PHOSPHATASE_DUAL_dom"/>
</dbReference>
<keyword evidence="4 12" id="KW-0548">Nucleotidyltransferase</keyword>
<dbReference type="InterPro" id="IPR029021">
    <property type="entry name" value="Prot-tyrosine_phosphatase-like"/>
</dbReference>
<dbReference type="GO" id="GO:0004721">
    <property type="term" value="F:phosphoprotein phosphatase activity"/>
    <property type="evidence" value="ECO:0007669"/>
    <property type="project" value="UniProtKB-UniRule"/>
</dbReference>
<feature type="binding site" evidence="15">
    <location>
        <position position="316"/>
    </location>
    <ligand>
        <name>GTP</name>
        <dbReference type="ChEBI" id="CHEBI:37565"/>
    </ligand>
</feature>
<dbReference type="Pfam" id="PF01331">
    <property type="entry name" value="mRNA_cap_enzyme"/>
    <property type="match status" value="1"/>
</dbReference>
<dbReference type="PANTHER" id="PTHR10367">
    <property type="entry name" value="MRNA-CAPPING ENZYME"/>
    <property type="match status" value="1"/>
</dbReference>
<dbReference type="EMBL" id="CADEPM010000011">
    <property type="protein sequence ID" value="CAB3410851.1"/>
    <property type="molecule type" value="Genomic_DNA"/>
</dbReference>
<evidence type="ECO:0000256" key="2">
    <source>
        <dbReference type="ARBA" id="ARBA00022664"/>
    </source>
</evidence>
<feature type="binding site" evidence="15">
    <location>
        <begin position="546"/>
        <end position="551"/>
    </location>
    <ligand>
        <name>GTP</name>
        <dbReference type="ChEBI" id="CHEBI:37565"/>
    </ligand>
</feature>
<evidence type="ECO:0000256" key="7">
    <source>
        <dbReference type="ARBA" id="ARBA00022912"/>
    </source>
</evidence>
<dbReference type="InterPro" id="IPR000387">
    <property type="entry name" value="Tyr_Pase_dom"/>
</dbReference>
<dbReference type="CDD" id="cd07895">
    <property type="entry name" value="Adenylation_mRNA_capping"/>
    <property type="match status" value="1"/>
</dbReference>
<dbReference type="EC" id="2.7.7.50" evidence="12"/>
<evidence type="ECO:0000256" key="1">
    <source>
        <dbReference type="ARBA" id="ARBA00004123"/>
    </source>
</evidence>
<dbReference type="InterPro" id="IPR051029">
    <property type="entry name" value="mRNA_Capping_Enz/RNA_Phosphat"/>
</dbReference>
<name>A0A8S1FAQ5_9PELO</name>
<feature type="active site" description="N6-GMP-lysine intermediate" evidence="14">
    <location>
        <position position="295"/>
    </location>
</feature>
<dbReference type="Pfam" id="PF03919">
    <property type="entry name" value="mRNA_cap_C"/>
    <property type="match status" value="1"/>
</dbReference>
<dbReference type="AlphaFoldDB" id="A0A8S1FAQ5"/>
<keyword evidence="9 12" id="KW-0342">GTP-binding</keyword>
<dbReference type="InterPro" id="IPR000340">
    <property type="entry name" value="Dual-sp_phosphatase_cat-dom"/>
</dbReference>
<evidence type="ECO:0000256" key="4">
    <source>
        <dbReference type="ARBA" id="ARBA00022695"/>
    </source>
</evidence>
<dbReference type="PROSITE" id="PS50054">
    <property type="entry name" value="TYR_PHOSPHATASE_DUAL"/>
    <property type="match status" value="1"/>
</dbReference>
<reference evidence="18 19" key="1">
    <citation type="submission" date="2020-04" db="EMBL/GenBank/DDBJ databases">
        <authorList>
            <person name="Laetsch R D."/>
            <person name="Stevens L."/>
            <person name="Kumar S."/>
            <person name="Blaxter L. M."/>
        </authorList>
    </citation>
    <scope>NUCLEOTIDE SEQUENCE [LARGE SCALE GENOMIC DNA]</scope>
</reference>
<dbReference type="PIRSF" id="PIRSF036958">
    <property type="entry name" value="mRNA_capping_HCE"/>
    <property type="match status" value="1"/>
</dbReference>
<comment type="similarity">
    <text evidence="12">In the C-terminal section; belongs to the eukaryotic GTase family.</text>
</comment>
<comment type="caution">
    <text evidence="18">The sequence shown here is derived from an EMBL/GenBank/DDBJ whole genome shotgun (WGS) entry which is preliminary data.</text>
</comment>
<keyword evidence="19" id="KW-1185">Reference proteome</keyword>
<evidence type="ECO:0000256" key="14">
    <source>
        <dbReference type="PIRSR" id="PIRSR036958-2"/>
    </source>
</evidence>
<dbReference type="SUPFAM" id="SSF56091">
    <property type="entry name" value="DNA ligase/mRNA capping enzyme, catalytic domain"/>
    <property type="match status" value="1"/>
</dbReference>
<dbReference type="SUPFAM" id="SSF50249">
    <property type="entry name" value="Nucleic acid-binding proteins"/>
    <property type="match status" value="1"/>
</dbReference>
<dbReference type="InterPro" id="IPR001339">
    <property type="entry name" value="mRNA_cap_enzyme_adenylation"/>
</dbReference>
<dbReference type="InterPro" id="IPR017074">
    <property type="entry name" value="mRNA_cap_enz_bifunc"/>
</dbReference>
<evidence type="ECO:0000313" key="19">
    <source>
        <dbReference type="Proteomes" id="UP000494206"/>
    </source>
</evidence>
<evidence type="ECO:0000256" key="15">
    <source>
        <dbReference type="PIRSR" id="PIRSR036958-3"/>
    </source>
</evidence>
<keyword evidence="6 12" id="KW-0378">Hydrolase</keyword>
<evidence type="ECO:0000256" key="12">
    <source>
        <dbReference type="PIRNR" id="PIRNR036958"/>
    </source>
</evidence>
<feature type="domain" description="Tyrosine specific protein phosphatases" evidence="17">
    <location>
        <begin position="113"/>
        <end position="180"/>
    </location>
</feature>
<keyword evidence="10 12" id="KW-0539">Nucleus</keyword>
<evidence type="ECO:0000256" key="10">
    <source>
        <dbReference type="ARBA" id="ARBA00023242"/>
    </source>
</evidence>
<dbReference type="GO" id="GO:0004484">
    <property type="term" value="F:mRNA guanylyltransferase activity"/>
    <property type="evidence" value="ECO:0007669"/>
    <property type="project" value="UniProtKB-UniRule"/>
</dbReference>
<protein>
    <recommendedName>
        <fullName evidence="12">mRNA-capping enzyme</fullName>
    </recommendedName>
    <domain>
        <recommendedName>
            <fullName evidence="12">mRNA 5'-triphosphate monophosphatase</fullName>
            <ecNumber evidence="12">3.6.1.74</ecNumber>
        </recommendedName>
        <alternativeName>
            <fullName evidence="12">mRNA 5'-phosphatase</fullName>
        </alternativeName>
    </domain>
    <domain>
        <recommendedName>
            <fullName evidence="12">mRNA guanylyltransferase</fullName>
            <ecNumber evidence="12">2.7.7.50</ecNumber>
        </recommendedName>
        <alternativeName>
            <fullName evidence="12">GTP--RNA guanylyltransferase</fullName>
            <shortName evidence="12">GTase</shortName>
        </alternativeName>
    </domain>
</protein>
<dbReference type="GO" id="GO:0005634">
    <property type="term" value="C:nucleus"/>
    <property type="evidence" value="ECO:0007669"/>
    <property type="project" value="UniProtKB-SubCell"/>
</dbReference>
<dbReference type="GO" id="GO:0006370">
    <property type="term" value="P:7-methylguanosine mRNA capping"/>
    <property type="evidence" value="ECO:0007669"/>
    <property type="project" value="UniProtKB-UniRule"/>
</dbReference>
<feature type="active site" description="Phosphocysteine intermediate" evidence="13">
    <location>
        <position position="135"/>
    </location>
</feature>
<dbReference type="InterPro" id="IPR016130">
    <property type="entry name" value="Tyr_Pase_AS"/>
</dbReference>
<evidence type="ECO:0000256" key="3">
    <source>
        <dbReference type="ARBA" id="ARBA00022679"/>
    </source>
</evidence>
<dbReference type="GO" id="GO:0004651">
    <property type="term" value="F:polynucleotide 5'-phosphatase activity"/>
    <property type="evidence" value="ECO:0007669"/>
    <property type="project" value="UniProtKB-UniRule"/>
</dbReference>
<comment type="function">
    <text evidence="12">Bifunctional mRNA-capping enzyme exhibiting RNA 5'-triphosphate monophosphatase activity in the N-terminal part and mRNA guanylyltransferase activity in the C-terminal part. Catalyzes the first two steps of cap formation: by removing the gamma-phosphate from the 5'-triphosphate end of nascent mRNA to yield a diphosphate end, and by transferring the GMP moiety of GTP to the 5'-diphosphate terminus of RNA via a covalent enzyme-GMP reaction intermediate.</text>
</comment>
<evidence type="ECO:0000259" key="16">
    <source>
        <dbReference type="PROSITE" id="PS50054"/>
    </source>
</evidence>
<keyword evidence="8 12" id="KW-0506">mRNA capping</keyword>
<comment type="catalytic activity">
    <reaction evidence="11">
        <text>a 5'-end diphospho-ribonucleoside in mRNA + GTP + H(+) = a 5'-end (5'-triphosphoguanosine)-ribonucleoside in mRNA + diphosphate</text>
        <dbReference type="Rhea" id="RHEA:67012"/>
        <dbReference type="Rhea" id="RHEA-COMP:17165"/>
        <dbReference type="Rhea" id="RHEA-COMP:17166"/>
        <dbReference type="ChEBI" id="CHEBI:15378"/>
        <dbReference type="ChEBI" id="CHEBI:33019"/>
        <dbReference type="ChEBI" id="CHEBI:37565"/>
        <dbReference type="ChEBI" id="CHEBI:167616"/>
        <dbReference type="ChEBI" id="CHEBI:167617"/>
        <dbReference type="EC" id="2.7.7.50"/>
    </reaction>
    <physiologicalReaction direction="left-to-right" evidence="11">
        <dbReference type="Rhea" id="RHEA:67013"/>
    </physiologicalReaction>
</comment>
<dbReference type="GO" id="GO:0005524">
    <property type="term" value="F:ATP binding"/>
    <property type="evidence" value="ECO:0007669"/>
    <property type="project" value="InterPro"/>
</dbReference>
<dbReference type="Gene3D" id="2.40.50.140">
    <property type="entry name" value="Nucleic acid-binding proteins"/>
    <property type="match status" value="1"/>
</dbReference>
<keyword evidence="5 12" id="KW-0547">Nucleotide-binding</keyword>
<evidence type="ECO:0000256" key="5">
    <source>
        <dbReference type="ARBA" id="ARBA00022741"/>
    </source>
</evidence>
<evidence type="ECO:0000313" key="18">
    <source>
        <dbReference type="EMBL" id="CAB3410851.1"/>
    </source>
</evidence>
<dbReference type="Gene3D" id="3.90.190.10">
    <property type="entry name" value="Protein tyrosine phosphatase superfamily"/>
    <property type="match status" value="1"/>
</dbReference>
<dbReference type="EC" id="3.6.1.74" evidence="12"/>
<dbReference type="PROSITE" id="PS00383">
    <property type="entry name" value="TYR_PHOSPHATASE_1"/>
    <property type="match status" value="1"/>
</dbReference>
<dbReference type="SUPFAM" id="SSF52799">
    <property type="entry name" value="(Phosphotyrosine protein) phosphatases II"/>
    <property type="match status" value="1"/>
</dbReference>
<dbReference type="FunFam" id="2.40.50.140:FF:000291">
    <property type="entry name" value="mRNA-capping enzyme"/>
    <property type="match status" value="1"/>
</dbReference>
<feature type="binding site" evidence="15">
    <location>
        <begin position="342"/>
        <end position="344"/>
    </location>
    <ligand>
        <name>GTP</name>
        <dbReference type="ChEBI" id="CHEBI:37565"/>
    </ligand>
</feature>
<proteinExistence type="inferred from homology"/>
<dbReference type="OrthoDB" id="200924at2759"/>
<dbReference type="Gene3D" id="3.30.470.30">
    <property type="entry name" value="DNA ligase/mRNA capping enzyme"/>
    <property type="match status" value="1"/>
</dbReference>
<feature type="domain" description="Tyrosine-protein phosphatase" evidence="16">
    <location>
        <begin position="43"/>
        <end position="192"/>
    </location>
</feature>
<dbReference type="Pfam" id="PF00782">
    <property type="entry name" value="DSPc"/>
    <property type="match status" value="1"/>
</dbReference>
<dbReference type="GO" id="GO:0140818">
    <property type="term" value="F:mRNA 5'-triphosphate monophosphatase activity"/>
    <property type="evidence" value="ECO:0007669"/>
    <property type="project" value="UniProtKB-EC"/>
</dbReference>
<accession>A0A8S1FAQ5</accession>
<evidence type="ECO:0000256" key="9">
    <source>
        <dbReference type="ARBA" id="ARBA00023134"/>
    </source>
</evidence>
<organism evidence="18 19">
    <name type="scientific">Caenorhabditis bovis</name>
    <dbReference type="NCBI Taxonomy" id="2654633"/>
    <lineage>
        <taxon>Eukaryota</taxon>
        <taxon>Metazoa</taxon>
        <taxon>Ecdysozoa</taxon>
        <taxon>Nematoda</taxon>
        <taxon>Chromadorea</taxon>
        <taxon>Rhabditida</taxon>
        <taxon>Rhabditina</taxon>
        <taxon>Rhabditomorpha</taxon>
        <taxon>Rhabditoidea</taxon>
        <taxon>Rhabditidae</taxon>
        <taxon>Peloderinae</taxon>
        <taxon>Caenorhabditis</taxon>
    </lineage>
</organism>
<evidence type="ECO:0000259" key="17">
    <source>
        <dbReference type="PROSITE" id="PS50056"/>
    </source>
</evidence>
<keyword evidence="7" id="KW-0904">Protein phosphatase</keyword>
<dbReference type="InterPro" id="IPR012340">
    <property type="entry name" value="NA-bd_OB-fold"/>
</dbReference>
<sequence>MVRGPTPEKATKGVPDRWMNCPKVGMLVMGTFLPFKSPLCVLYDNQIPDKKLRFYVRDVFNHVNLGGRRIGLWIDLTRTDRYYYSEEVTEHGCVYKKIPLVGHNESPSEEETEQFIKIVSEFRNNNPSGIVGVHCTHGFNRTGFLISAYLFSVEGWGIDAAISEFARSRPNGIYKQDYINDLFDRYGEEDDDRIIAPPKPTWDDPTSVSDLIPRTNGFEAGDSVSANTANVKQFMDGLVEGVTICDDESRKAMLRARIKTLCKYNRDGFPGLQPVSLSRHNIGLLEKETYLVSWKADGMRYMVFICDQGEVFAFDRDNEVFEIHNLDFPAKNGGHIKNTLVDAEMIIEKVKEGDRIHTIPRLLIYDIIHFDNFNMMKSNYKIRAECIRSEIIKPRNEAIARNKIKKERQVMSVRIKDFWDLVAVPKLFEPKFVENIGHEIDGLIFQPDHRPYVAGKCDFVLKWKPPSHNSVDFKLKIEKIARKNKFRIQKEGMLPEWRGLLYVLHHQEPFGTMKATNSLKKLDGKIIECTLELDHAGRPKEWKFMRERTDKSAPNALKTAQSVFDTMTNPITKEHLCSYVASIVRHRNEEPPAKRPHYE</sequence>
<keyword evidence="2 12" id="KW-0507">mRNA processing</keyword>
<comment type="similarity">
    <text evidence="12">In the N-terminal section; belongs to the non-receptor class of the protein-tyrosine phosphatase family.</text>
</comment>
<evidence type="ECO:0000256" key="8">
    <source>
        <dbReference type="ARBA" id="ARBA00023042"/>
    </source>
</evidence>
<feature type="binding site" evidence="15">
    <location>
        <position position="300"/>
    </location>
    <ligand>
        <name>GTP</name>
        <dbReference type="ChEBI" id="CHEBI:37565"/>
    </ligand>
</feature>
<dbReference type="GO" id="GO:0005525">
    <property type="term" value="F:GTP binding"/>
    <property type="evidence" value="ECO:0007669"/>
    <property type="project" value="UniProtKB-UniRule"/>
</dbReference>
<dbReference type="PANTHER" id="PTHR10367:SF17">
    <property type="entry name" value="MRNA-CAPPING ENZYME"/>
    <property type="match status" value="1"/>
</dbReference>
<dbReference type="Proteomes" id="UP000494206">
    <property type="component" value="Unassembled WGS sequence"/>
</dbReference>
<gene>
    <name evidence="18" type="ORF">CBOVIS_LOCUS12313</name>
</gene>
<dbReference type="PROSITE" id="PS50056">
    <property type="entry name" value="TYR_PHOSPHATASE_2"/>
    <property type="match status" value="1"/>
</dbReference>
<evidence type="ECO:0000256" key="13">
    <source>
        <dbReference type="PIRSR" id="PIRSR036958-1"/>
    </source>
</evidence>
<comment type="subcellular location">
    <subcellularLocation>
        <location evidence="1 12">Nucleus</location>
    </subcellularLocation>
</comment>
<keyword evidence="3 12" id="KW-0808">Transferase</keyword>
<dbReference type="InterPro" id="IPR013846">
    <property type="entry name" value="mRNA_cap_enzyme_C"/>
</dbReference>
<feature type="binding site" evidence="15">
    <location>
        <begin position="462"/>
        <end position="464"/>
    </location>
    <ligand>
        <name>GTP</name>
        <dbReference type="ChEBI" id="CHEBI:37565"/>
    </ligand>
</feature>
<evidence type="ECO:0000256" key="11">
    <source>
        <dbReference type="ARBA" id="ARBA00044624"/>
    </source>
</evidence>
<comment type="catalytic activity">
    <reaction evidence="12">
        <text>a 5'-end triphospho-ribonucleoside in mRNA + H2O = a 5'-end diphospho-ribonucleoside in mRNA + phosphate + H(+)</text>
        <dbReference type="Rhea" id="RHEA:67004"/>
        <dbReference type="Rhea" id="RHEA-COMP:17164"/>
        <dbReference type="Rhea" id="RHEA-COMP:17165"/>
        <dbReference type="ChEBI" id="CHEBI:15377"/>
        <dbReference type="ChEBI" id="CHEBI:15378"/>
        <dbReference type="ChEBI" id="CHEBI:43474"/>
        <dbReference type="ChEBI" id="CHEBI:167616"/>
        <dbReference type="ChEBI" id="CHEBI:167618"/>
        <dbReference type="EC" id="3.6.1.74"/>
    </reaction>
</comment>